<accession>X1C148</accession>
<feature type="non-terminal residue" evidence="3">
    <location>
        <position position="1"/>
    </location>
</feature>
<proteinExistence type="predicted"/>
<reference evidence="3" key="1">
    <citation type="journal article" date="2014" name="Front. Microbiol.">
        <title>High frequency of phylogenetically diverse reductive dehalogenase-homologous genes in deep subseafloor sedimentary metagenomes.</title>
        <authorList>
            <person name="Kawai M."/>
            <person name="Futagami T."/>
            <person name="Toyoda A."/>
            <person name="Takaki Y."/>
            <person name="Nishi S."/>
            <person name="Hori S."/>
            <person name="Arai W."/>
            <person name="Tsubouchi T."/>
            <person name="Morono Y."/>
            <person name="Uchiyama I."/>
            <person name="Ito T."/>
            <person name="Fujiyama A."/>
            <person name="Inagaki F."/>
            <person name="Takami H."/>
        </authorList>
    </citation>
    <scope>NUCLEOTIDE SEQUENCE</scope>
    <source>
        <strain evidence="3">Expedition CK06-06</strain>
    </source>
</reference>
<evidence type="ECO:0008006" key="4">
    <source>
        <dbReference type="Google" id="ProtNLM"/>
    </source>
</evidence>
<gene>
    <name evidence="3" type="ORF">S01H4_50022</name>
</gene>
<dbReference type="Gene3D" id="1.10.443.10">
    <property type="entry name" value="Intergrase catalytic core"/>
    <property type="match status" value="1"/>
</dbReference>
<dbReference type="InterPro" id="IPR013762">
    <property type="entry name" value="Integrase-like_cat_sf"/>
</dbReference>
<dbReference type="GO" id="GO:0006310">
    <property type="term" value="P:DNA recombination"/>
    <property type="evidence" value="ECO:0007669"/>
    <property type="project" value="UniProtKB-KW"/>
</dbReference>
<dbReference type="GO" id="GO:0003677">
    <property type="term" value="F:DNA binding"/>
    <property type="evidence" value="ECO:0007669"/>
    <property type="project" value="InterPro"/>
</dbReference>
<evidence type="ECO:0000256" key="1">
    <source>
        <dbReference type="ARBA" id="ARBA00023172"/>
    </source>
</evidence>
<comment type="caution">
    <text evidence="3">The sequence shown here is derived from an EMBL/GenBank/DDBJ whole genome shotgun (WGS) entry which is preliminary data.</text>
</comment>
<organism evidence="3">
    <name type="scientific">marine sediment metagenome</name>
    <dbReference type="NCBI Taxonomy" id="412755"/>
    <lineage>
        <taxon>unclassified sequences</taxon>
        <taxon>metagenomes</taxon>
        <taxon>ecological metagenomes</taxon>
    </lineage>
</organism>
<protein>
    <recommendedName>
        <fullName evidence="4">Tyr recombinase domain-containing protein</fullName>
    </recommendedName>
</protein>
<evidence type="ECO:0000313" key="3">
    <source>
        <dbReference type="EMBL" id="GAG90193.1"/>
    </source>
</evidence>
<keyword evidence="1" id="KW-0233">DNA recombination</keyword>
<dbReference type="AlphaFoldDB" id="X1C148"/>
<dbReference type="InterPro" id="IPR011010">
    <property type="entry name" value="DNA_brk_join_enz"/>
</dbReference>
<feature type="region of interest" description="Disordered" evidence="2">
    <location>
        <begin position="90"/>
        <end position="110"/>
    </location>
</feature>
<sequence>SLSGRASTLFFIRENGETGAQSNPGTMGGLVARLASDILGRRANAHSFRHAKVFYLLEVRGLTPHHVMTYMGHSNIQQTLDYSHTGIEEQRSAFNQPPASPSGEATPALAPVPEGRIDAAVGALTAAYESGSLSAVAFAAAVTALTK</sequence>
<evidence type="ECO:0000256" key="2">
    <source>
        <dbReference type="SAM" id="MobiDB-lite"/>
    </source>
</evidence>
<dbReference type="GO" id="GO:0015074">
    <property type="term" value="P:DNA integration"/>
    <property type="evidence" value="ECO:0007669"/>
    <property type="project" value="InterPro"/>
</dbReference>
<dbReference type="SUPFAM" id="SSF56349">
    <property type="entry name" value="DNA breaking-rejoining enzymes"/>
    <property type="match status" value="1"/>
</dbReference>
<dbReference type="EMBL" id="BART01028356">
    <property type="protein sequence ID" value="GAG90193.1"/>
    <property type="molecule type" value="Genomic_DNA"/>
</dbReference>
<name>X1C148_9ZZZZ</name>